<protein>
    <recommendedName>
        <fullName evidence="1">DNA ligase D polymerase domain-containing protein</fullName>
    </recommendedName>
</protein>
<evidence type="ECO:0000313" key="2">
    <source>
        <dbReference type="EMBL" id="TDA39179.1"/>
    </source>
</evidence>
<dbReference type="Proteomes" id="UP000315399">
    <property type="component" value="Unassembled WGS sequence"/>
</dbReference>
<dbReference type="SUPFAM" id="SSF56747">
    <property type="entry name" value="Prim-pol domain"/>
    <property type="match status" value="1"/>
</dbReference>
<comment type="caution">
    <text evidence="2">The sequence shown here is derived from an EMBL/GenBank/DDBJ whole genome shotgun (WGS) entry which is preliminary data.</text>
</comment>
<dbReference type="AlphaFoldDB" id="A0A523BE08"/>
<gene>
    <name evidence="2" type="ORF">DSO08_02765</name>
</gene>
<evidence type="ECO:0000313" key="3">
    <source>
        <dbReference type="Proteomes" id="UP000315399"/>
    </source>
</evidence>
<dbReference type="InterPro" id="IPR052171">
    <property type="entry name" value="NHEJ_LigD"/>
</dbReference>
<name>A0A523BE08_9CREN</name>
<reference evidence="2 3" key="1">
    <citation type="journal article" date="2019" name="Nat. Microbiol.">
        <title>Expanding anaerobic alkane metabolism in the domain of Archaea.</title>
        <authorList>
            <person name="Wang Y."/>
            <person name="Wegener G."/>
            <person name="Hou J."/>
            <person name="Wang F."/>
            <person name="Xiao X."/>
        </authorList>
    </citation>
    <scope>NUCLEOTIDE SEQUENCE [LARGE SCALE GENOMIC DNA]</scope>
    <source>
        <strain evidence="2">WYZ-LMO10</strain>
    </source>
</reference>
<dbReference type="InterPro" id="IPR014145">
    <property type="entry name" value="LigD_pol_dom"/>
</dbReference>
<feature type="domain" description="DNA ligase D polymerase" evidence="1">
    <location>
        <begin position="97"/>
        <end position="346"/>
    </location>
</feature>
<evidence type="ECO:0000259" key="1">
    <source>
        <dbReference type="Pfam" id="PF21686"/>
    </source>
</evidence>
<organism evidence="2 3">
    <name type="scientific">Thermoproteota archaeon</name>
    <dbReference type="NCBI Taxonomy" id="2056631"/>
    <lineage>
        <taxon>Archaea</taxon>
        <taxon>Thermoproteota</taxon>
    </lineage>
</organism>
<dbReference type="EMBL" id="QNVH01000019">
    <property type="protein sequence ID" value="TDA39179.1"/>
    <property type="molecule type" value="Genomic_DNA"/>
</dbReference>
<dbReference type="PANTHER" id="PTHR42705:SF2">
    <property type="entry name" value="BIFUNCTIONAL NON-HOMOLOGOUS END JOINING PROTEIN LIGD"/>
    <property type="match status" value="1"/>
</dbReference>
<accession>A0A523BE08</accession>
<sequence>MIATVRDRILLLLSIKEAGKRIDLNHILEKVSRDEGRKIETSELIQELDSLTKEGLITSGQEGYAITHEGLEKIKERLASIGGSLNLSYRMMLVAREYYSQIADQIMPFLKGRPVSVVKIFSDDHDPIHKIKPLFVRYARYKPKPIFISIDSKEVLMRYVDDHAVDYIPYVHGFDMKEPDWLVIDLDAGDELKSREEGFLAIKFVAKEISNFLEENEVLPAVKFSGSRGIQVWAALDNTKIPKGDLFAAYRSLIQKIQKKIEDRISTAQVPAEIKHLVERGLTTSSVAKKEERSMKVLIDWSSMKPYGDVRAPFSLHYKTGLISCPIDPSRLMSFNPDEAKPERVSREAERLSRYFEVVKSDPSLLLKTCGL</sequence>
<dbReference type="Pfam" id="PF21686">
    <property type="entry name" value="LigD_Prim-Pol"/>
    <property type="match status" value="1"/>
</dbReference>
<proteinExistence type="predicted"/>
<dbReference type="Gene3D" id="3.90.920.10">
    <property type="entry name" value="DNA primase, PRIM domain"/>
    <property type="match status" value="1"/>
</dbReference>
<dbReference type="PANTHER" id="PTHR42705">
    <property type="entry name" value="BIFUNCTIONAL NON-HOMOLOGOUS END JOINING PROTEIN LIGD"/>
    <property type="match status" value="1"/>
</dbReference>